<dbReference type="PRINTS" id="PR00113">
    <property type="entry name" value="ALKPHPHTASE"/>
</dbReference>
<dbReference type="SMART" id="SM00098">
    <property type="entry name" value="alkPPc"/>
    <property type="match status" value="1"/>
</dbReference>
<evidence type="ECO:0008006" key="5">
    <source>
        <dbReference type="Google" id="ProtNLM"/>
    </source>
</evidence>
<dbReference type="Gene3D" id="3.40.720.10">
    <property type="entry name" value="Alkaline Phosphatase, subunit A"/>
    <property type="match status" value="1"/>
</dbReference>
<proteinExistence type="inferred from homology"/>
<evidence type="ECO:0000313" key="4">
    <source>
        <dbReference type="Proteomes" id="UP001501057"/>
    </source>
</evidence>
<accession>A0ABP4VI25</accession>
<keyword evidence="4" id="KW-1185">Reference proteome</keyword>
<dbReference type="InterPro" id="IPR017850">
    <property type="entry name" value="Alkaline_phosphatase_core_sf"/>
</dbReference>
<dbReference type="InterPro" id="IPR001952">
    <property type="entry name" value="Alkaline_phosphatase"/>
</dbReference>
<dbReference type="SUPFAM" id="SSF53649">
    <property type="entry name" value="Alkaline phosphatase-like"/>
    <property type="match status" value="1"/>
</dbReference>
<sequence>MPEANPTEEDKMNHSAFGRNTRRIVLTSIAGLAVGAAPLVSATAQEAPVAPAAPKNVIVLISDGAGYNQFDAARLYETGQGYQQVAVDPSTGSIEHVEGQASQVYDSYPVQVGQSHFAANGRADYVTESAWGDFTWVASGATDSAAAATALGTGVKTNNGVIGFDPQANRLTTLGEQAKAVGKKVGVVTDVPFNHATPAGFIAHNSNRNDYHGLATEMIDSGIDVIIGGGHPNFTDAGTSRSSHFGSGSWISQNDFNRVSGGQTPFSYVESKSQFEQIAAGQNVPDKLFGLAQVSQTFQYNRPGLANTQVTPFTDPQLTGVPALSTAAEAALNVLETDEDGFFLMVEAGAVDWAGHANQTSRVVEEQVAFNQAVESVNAWVEENSSWDETLVVVTADHETGYLAGPGAGPGTGWTPLTGEAGELPNVSWHSGNHTNALVPLYAKGAGSEVLQDRASSWDVVRGAYLDNTDVGQTVFDLLGHASSTNPAGYGLEATIPLTPAGQLSLALPGAGSTIAFEGDGTQQSAKLPEVLVNDSRNEAQAQGKGWTLSGSATSFVAGNREFGAEALSWLPRVLASQGGATAGGTATLEAPATLAESDRLTRVGSTSVEADLDLSVPADAEAGRYGSEITLTLFAKD</sequence>
<dbReference type="Pfam" id="PF00245">
    <property type="entry name" value="Alk_phosphatase"/>
    <property type="match status" value="1"/>
</dbReference>
<dbReference type="PANTHER" id="PTHR11596:SF5">
    <property type="entry name" value="ALKALINE PHOSPHATASE"/>
    <property type="match status" value="1"/>
</dbReference>
<evidence type="ECO:0000256" key="2">
    <source>
        <dbReference type="RuleBase" id="RU003946"/>
    </source>
</evidence>
<comment type="similarity">
    <text evidence="2">Belongs to the alkaline phosphatase family.</text>
</comment>
<comment type="caution">
    <text evidence="3">The sequence shown here is derived from an EMBL/GenBank/DDBJ whole genome shotgun (WGS) entry which is preliminary data.</text>
</comment>
<reference evidence="4" key="1">
    <citation type="journal article" date="2019" name="Int. J. Syst. Evol. Microbiol.">
        <title>The Global Catalogue of Microorganisms (GCM) 10K type strain sequencing project: providing services to taxonomists for standard genome sequencing and annotation.</title>
        <authorList>
            <consortium name="The Broad Institute Genomics Platform"/>
            <consortium name="The Broad Institute Genome Sequencing Center for Infectious Disease"/>
            <person name="Wu L."/>
            <person name="Ma J."/>
        </authorList>
    </citation>
    <scope>NUCLEOTIDE SEQUENCE [LARGE SCALE GENOMIC DNA]</scope>
    <source>
        <strain evidence="4">JCM 13518</strain>
    </source>
</reference>
<dbReference type="EMBL" id="BAAAME010000001">
    <property type="protein sequence ID" value="GAA1724480.1"/>
    <property type="molecule type" value="Genomic_DNA"/>
</dbReference>
<dbReference type="PANTHER" id="PTHR11596">
    <property type="entry name" value="ALKALINE PHOSPHATASE"/>
    <property type="match status" value="1"/>
</dbReference>
<dbReference type="CDD" id="cd16012">
    <property type="entry name" value="ALP"/>
    <property type="match status" value="1"/>
</dbReference>
<organism evidence="3 4">
    <name type="scientific">Aeromicrobium alkaliterrae</name>
    <dbReference type="NCBI Taxonomy" id="302168"/>
    <lineage>
        <taxon>Bacteria</taxon>
        <taxon>Bacillati</taxon>
        <taxon>Actinomycetota</taxon>
        <taxon>Actinomycetes</taxon>
        <taxon>Propionibacteriales</taxon>
        <taxon>Nocardioidaceae</taxon>
        <taxon>Aeromicrobium</taxon>
    </lineage>
</organism>
<dbReference type="Proteomes" id="UP001501057">
    <property type="component" value="Unassembled WGS sequence"/>
</dbReference>
<keyword evidence="1" id="KW-0597">Phosphoprotein</keyword>
<evidence type="ECO:0000256" key="1">
    <source>
        <dbReference type="ARBA" id="ARBA00022553"/>
    </source>
</evidence>
<protein>
    <recommendedName>
        <fullName evidence="5">Alkaline phosphatase</fullName>
    </recommendedName>
</protein>
<evidence type="ECO:0000313" key="3">
    <source>
        <dbReference type="EMBL" id="GAA1724480.1"/>
    </source>
</evidence>
<gene>
    <name evidence="3" type="ORF">GCM10009710_01690</name>
</gene>
<name>A0ABP4VI25_9ACTN</name>